<feature type="non-terminal residue" evidence="7">
    <location>
        <position position="1"/>
    </location>
</feature>
<reference evidence="8" key="1">
    <citation type="submission" date="2017-09" db="EMBL/GenBank/DDBJ databases">
        <title>Depth-based differentiation of microbial function through sediment-hosted aquifers and enrichment of novel symbionts in the deep terrestrial subsurface.</title>
        <authorList>
            <person name="Probst A.J."/>
            <person name="Ladd B."/>
            <person name="Jarett J.K."/>
            <person name="Geller-Mcgrath D.E."/>
            <person name="Sieber C.M.K."/>
            <person name="Emerson J.B."/>
            <person name="Anantharaman K."/>
            <person name="Thomas B.C."/>
            <person name="Malmstrom R."/>
            <person name="Stieglmeier M."/>
            <person name="Klingl A."/>
            <person name="Woyke T."/>
            <person name="Ryan C.M."/>
            <person name="Banfield J.F."/>
        </authorList>
    </citation>
    <scope>NUCLEOTIDE SEQUENCE [LARGE SCALE GENOMIC DNA]</scope>
</reference>
<dbReference type="SUPFAM" id="SSF52540">
    <property type="entry name" value="P-loop containing nucleoside triphosphate hydrolases"/>
    <property type="match status" value="1"/>
</dbReference>
<evidence type="ECO:0000256" key="1">
    <source>
        <dbReference type="ARBA" id="ARBA00021982"/>
    </source>
</evidence>
<dbReference type="GO" id="GO:0005524">
    <property type="term" value="F:ATP binding"/>
    <property type="evidence" value="ECO:0007669"/>
    <property type="project" value="UniProtKB-KW"/>
</dbReference>
<accession>A0A2M7X5R7</accession>
<dbReference type="PROSITE" id="PS00486">
    <property type="entry name" value="DNA_MISMATCH_REPAIR_2"/>
    <property type="match status" value="1"/>
</dbReference>
<dbReference type="EMBL" id="PFWY01000001">
    <property type="protein sequence ID" value="PJA41488.1"/>
    <property type="molecule type" value="Genomic_DNA"/>
</dbReference>
<dbReference type="GO" id="GO:0006298">
    <property type="term" value="P:mismatch repair"/>
    <property type="evidence" value="ECO:0007669"/>
    <property type="project" value="InterPro"/>
</dbReference>
<keyword evidence="4" id="KW-0238">DNA-binding</keyword>
<gene>
    <name evidence="7" type="ORF">CO178_00005</name>
</gene>
<evidence type="ECO:0000259" key="6">
    <source>
        <dbReference type="PROSITE" id="PS00486"/>
    </source>
</evidence>
<feature type="domain" description="DNA mismatch repair proteins mutS family" evidence="6">
    <location>
        <begin position="166"/>
        <end position="182"/>
    </location>
</feature>
<comment type="function">
    <text evidence="5">This protein is involved in the repair of mismatches in DNA. It is possible that it carries out the mismatch recognition step. This protein has a weak ATPase activity.</text>
</comment>
<dbReference type="GO" id="GO:0030983">
    <property type="term" value="F:mismatched DNA binding"/>
    <property type="evidence" value="ECO:0007669"/>
    <property type="project" value="InterPro"/>
</dbReference>
<dbReference type="AlphaFoldDB" id="A0A2M7X5R7"/>
<dbReference type="PANTHER" id="PTHR11361">
    <property type="entry name" value="DNA MISMATCH REPAIR PROTEIN MUTS FAMILY MEMBER"/>
    <property type="match status" value="1"/>
</dbReference>
<evidence type="ECO:0000256" key="4">
    <source>
        <dbReference type="ARBA" id="ARBA00023125"/>
    </source>
</evidence>
<dbReference type="FunFam" id="3.40.50.300:FF:000870">
    <property type="entry name" value="MutS protein homolog 4"/>
    <property type="match status" value="1"/>
</dbReference>
<dbReference type="SMART" id="SM00534">
    <property type="entry name" value="MUTSac"/>
    <property type="match status" value="1"/>
</dbReference>
<name>A0A2M7X5R7_UNCKA</name>
<evidence type="ECO:0000256" key="5">
    <source>
        <dbReference type="ARBA" id="ARBA00024647"/>
    </source>
</evidence>
<keyword evidence="2" id="KW-0547">Nucleotide-binding</keyword>
<keyword evidence="3" id="KW-0067">ATP-binding</keyword>
<evidence type="ECO:0000313" key="8">
    <source>
        <dbReference type="Proteomes" id="UP000230683"/>
    </source>
</evidence>
<dbReference type="InterPro" id="IPR027417">
    <property type="entry name" value="P-loop_NTPase"/>
</dbReference>
<dbReference type="Proteomes" id="UP000230683">
    <property type="component" value="Unassembled WGS sequence"/>
</dbReference>
<dbReference type="InterPro" id="IPR000432">
    <property type="entry name" value="DNA_mismatch_repair_MutS_C"/>
</dbReference>
<comment type="caution">
    <text evidence="7">The sequence shown here is derived from an EMBL/GenBank/DDBJ whole genome shotgun (WGS) entry which is preliminary data.</text>
</comment>
<proteinExistence type="predicted"/>
<evidence type="ECO:0000256" key="3">
    <source>
        <dbReference type="ARBA" id="ARBA00022840"/>
    </source>
</evidence>
<sequence>EFNIFQKICEEILDFGESIQYMAILIAKVDCLNGFAELAIANNFTKPLIHKNYDVNLSEARHPVVEKTLETGDFTPNSTNLNQRKFVHLITGPNMSGKSTYIRQVALIQLLAQMGSFVPAEKAEISIVDGIYTRIGAGDALAQGLSTFMVEIIENGKILNNATKDSLIILDEIGRGTSTIDGLSIARAVIEHIHDKIKAKTLFATHFHELTSLSQRLKYLENYHVGIISIDDEKHSFKFSHKVELGGTDKSYGVEVAKLAGIPIEVINRANELLNKNSQSQLKLDI</sequence>
<organism evidence="7 8">
    <name type="scientific">candidate division WWE3 bacterium CG_4_9_14_3_um_filter_34_6</name>
    <dbReference type="NCBI Taxonomy" id="1975079"/>
    <lineage>
        <taxon>Bacteria</taxon>
        <taxon>Katanobacteria</taxon>
    </lineage>
</organism>
<dbReference type="GO" id="GO:0005829">
    <property type="term" value="C:cytosol"/>
    <property type="evidence" value="ECO:0007669"/>
    <property type="project" value="TreeGrafter"/>
</dbReference>
<dbReference type="GO" id="GO:0140664">
    <property type="term" value="F:ATP-dependent DNA damage sensor activity"/>
    <property type="evidence" value="ECO:0007669"/>
    <property type="project" value="InterPro"/>
</dbReference>
<dbReference type="Gene3D" id="3.40.50.300">
    <property type="entry name" value="P-loop containing nucleotide triphosphate hydrolases"/>
    <property type="match status" value="1"/>
</dbReference>
<evidence type="ECO:0000256" key="2">
    <source>
        <dbReference type="ARBA" id="ARBA00022741"/>
    </source>
</evidence>
<dbReference type="Pfam" id="PF00488">
    <property type="entry name" value="MutS_V"/>
    <property type="match status" value="1"/>
</dbReference>
<protein>
    <recommendedName>
        <fullName evidence="1">DNA mismatch repair protein MutS</fullName>
    </recommendedName>
</protein>
<evidence type="ECO:0000313" key="7">
    <source>
        <dbReference type="EMBL" id="PJA41488.1"/>
    </source>
</evidence>
<dbReference type="InterPro" id="IPR045076">
    <property type="entry name" value="MutS"/>
</dbReference>
<dbReference type="PANTHER" id="PTHR11361:SF34">
    <property type="entry name" value="DNA MISMATCH REPAIR PROTEIN MSH1, MITOCHONDRIAL"/>
    <property type="match status" value="1"/>
</dbReference>